<sequence>MNAQQAVEIERIVSTFTEEDNEAVYEEVERLDKQMRIGYMEKMLREHLPHCEAEVFALAADSSEFQEIASKAIWDCLTEIVKRERAVEIYRNKHRYDEVA</sequence>
<evidence type="ECO:0000313" key="2">
    <source>
        <dbReference type="Proteomes" id="UP000321307"/>
    </source>
</evidence>
<gene>
    <name evidence="1" type="ORF">FOT63_23770</name>
</gene>
<comment type="caution">
    <text evidence="1">The sequence shown here is derived from an EMBL/GenBank/DDBJ whole genome shotgun (WGS) entry which is preliminary data.</text>
</comment>
<dbReference type="Proteomes" id="UP000321307">
    <property type="component" value="Unassembled WGS sequence"/>
</dbReference>
<dbReference type="EMBL" id="VOUP01000024">
    <property type="protein sequence ID" value="TXE24493.1"/>
    <property type="molecule type" value="Genomic_DNA"/>
</dbReference>
<organism evidence="1 2">
    <name type="scientific">Serratia ureilytica</name>
    <dbReference type="NCBI Taxonomy" id="300181"/>
    <lineage>
        <taxon>Bacteria</taxon>
        <taxon>Pseudomonadati</taxon>
        <taxon>Pseudomonadota</taxon>
        <taxon>Gammaproteobacteria</taxon>
        <taxon>Enterobacterales</taxon>
        <taxon>Yersiniaceae</taxon>
        <taxon>Serratia</taxon>
    </lineage>
</organism>
<evidence type="ECO:0000313" key="1">
    <source>
        <dbReference type="EMBL" id="TXE24493.1"/>
    </source>
</evidence>
<proteinExistence type="predicted"/>
<reference evidence="1 2" key="1">
    <citation type="submission" date="2019-07" db="EMBL/GenBank/DDBJ databases">
        <title>Serratia strains were isolated from fresh produce.</title>
        <authorList>
            <person name="Cho G.-S."/>
            <person name="Stein M."/>
            <person name="Lee W."/>
            <person name="Suh S.H."/>
            <person name="Franz C.M.A.P."/>
        </authorList>
    </citation>
    <scope>NUCLEOTIDE SEQUENCE [LARGE SCALE GENOMIC DNA]</scope>
    <source>
        <strain evidence="1 2">S17</strain>
    </source>
</reference>
<accession>A0A9X9BXZ9</accession>
<protein>
    <submittedName>
        <fullName evidence="1">Uncharacterized protein</fullName>
    </submittedName>
</protein>
<name>A0A9X9BXZ9_9GAMM</name>
<dbReference type="RefSeq" id="WP_060443863.1">
    <property type="nucleotide sequence ID" value="NZ_JBFQXS010000007.1"/>
</dbReference>
<dbReference type="AlphaFoldDB" id="A0A9X9BXZ9"/>